<comment type="caution">
    <text evidence="4">The sequence shown here is derived from an EMBL/GenBank/DDBJ whole genome shotgun (WGS) entry which is preliminary data.</text>
</comment>
<evidence type="ECO:0000313" key="5">
    <source>
        <dbReference type="Proteomes" id="UP001176883"/>
    </source>
</evidence>
<reference evidence="4" key="1">
    <citation type="submission" date="2023-07" db="EMBL/GenBank/DDBJ databases">
        <title>Two novel species in the genus Flavivirga.</title>
        <authorList>
            <person name="Kwon K."/>
        </authorList>
    </citation>
    <scope>NUCLEOTIDE SEQUENCE</scope>
    <source>
        <strain evidence="4">KCTC 52353</strain>
    </source>
</reference>
<dbReference type="Pfam" id="PF04397">
    <property type="entry name" value="LytTR"/>
    <property type="match status" value="1"/>
</dbReference>
<dbReference type="SMART" id="SM00448">
    <property type="entry name" value="REC"/>
    <property type="match status" value="1"/>
</dbReference>
<keyword evidence="1" id="KW-0597">Phosphoprotein</keyword>
<dbReference type="InterPro" id="IPR046947">
    <property type="entry name" value="LytR-like"/>
</dbReference>
<evidence type="ECO:0000259" key="2">
    <source>
        <dbReference type="PROSITE" id="PS50110"/>
    </source>
</evidence>
<dbReference type="Proteomes" id="UP001176883">
    <property type="component" value="Unassembled WGS sequence"/>
</dbReference>
<dbReference type="PROSITE" id="PS50110">
    <property type="entry name" value="RESPONSE_REGULATORY"/>
    <property type="match status" value="1"/>
</dbReference>
<accession>A0ABT8WBN3</accession>
<evidence type="ECO:0000259" key="3">
    <source>
        <dbReference type="PROSITE" id="PS50930"/>
    </source>
</evidence>
<sequence>MKKIQILVLEDNKDDIEALMVALPTKTFEIAGVAKTLKDAIILYKTLNIDIVIIDIFLQGEPIGITFASRIGTSYSPKPFIFLTSSIDKSIFEKAKLTAPYNYLIKPFNTPELLFSIELALEQFAKKEGAFDNKEPVFITDSFFVKDGQSLVKLSPDDIQYIQVDGPYCNMVTDKGKYILQISLSKFMKELPTNQFLKTHRNYMVNTKKIKAIYPYDNLILLTGEKKIILSRRYKEAFLKNYKIFR</sequence>
<dbReference type="InterPro" id="IPR007492">
    <property type="entry name" value="LytTR_DNA-bd_dom"/>
</dbReference>
<dbReference type="SMART" id="SM00850">
    <property type="entry name" value="LytTR"/>
    <property type="match status" value="1"/>
</dbReference>
<dbReference type="InterPro" id="IPR001789">
    <property type="entry name" value="Sig_transdc_resp-reg_receiver"/>
</dbReference>
<evidence type="ECO:0000256" key="1">
    <source>
        <dbReference type="PROSITE-ProRule" id="PRU00169"/>
    </source>
</evidence>
<dbReference type="RefSeq" id="WP_303278208.1">
    <property type="nucleotide sequence ID" value="NZ_JAUOEK010000120.1"/>
</dbReference>
<dbReference type="Gene3D" id="2.40.50.1020">
    <property type="entry name" value="LytTr DNA-binding domain"/>
    <property type="match status" value="1"/>
</dbReference>
<name>A0ABT8WBN3_9FLAO</name>
<protein>
    <submittedName>
        <fullName evidence="4">Response regulator transcription factor</fullName>
    </submittedName>
</protein>
<dbReference type="InterPro" id="IPR011006">
    <property type="entry name" value="CheY-like_superfamily"/>
</dbReference>
<feature type="domain" description="Response regulatory" evidence="2">
    <location>
        <begin position="5"/>
        <end position="121"/>
    </location>
</feature>
<dbReference type="Pfam" id="PF00072">
    <property type="entry name" value="Response_reg"/>
    <property type="match status" value="1"/>
</dbReference>
<dbReference type="Gene3D" id="3.40.50.2300">
    <property type="match status" value="1"/>
</dbReference>
<dbReference type="EMBL" id="JAUOEK010000120">
    <property type="protein sequence ID" value="MDO5970520.1"/>
    <property type="molecule type" value="Genomic_DNA"/>
</dbReference>
<feature type="modified residue" description="4-aspartylphosphate" evidence="1">
    <location>
        <position position="55"/>
    </location>
</feature>
<organism evidence="4 5">
    <name type="scientific">Flavivirga aquimarina</name>
    <dbReference type="NCBI Taxonomy" id="2027862"/>
    <lineage>
        <taxon>Bacteria</taxon>
        <taxon>Pseudomonadati</taxon>
        <taxon>Bacteroidota</taxon>
        <taxon>Flavobacteriia</taxon>
        <taxon>Flavobacteriales</taxon>
        <taxon>Flavobacteriaceae</taxon>
        <taxon>Flavivirga</taxon>
    </lineage>
</organism>
<feature type="domain" description="HTH LytTR-type" evidence="3">
    <location>
        <begin position="143"/>
        <end position="240"/>
    </location>
</feature>
<proteinExistence type="predicted"/>
<dbReference type="PANTHER" id="PTHR37299">
    <property type="entry name" value="TRANSCRIPTIONAL REGULATOR-RELATED"/>
    <property type="match status" value="1"/>
</dbReference>
<dbReference type="PANTHER" id="PTHR37299:SF1">
    <property type="entry name" value="STAGE 0 SPORULATION PROTEIN A HOMOLOG"/>
    <property type="match status" value="1"/>
</dbReference>
<gene>
    <name evidence="4" type="ORF">Q4Q35_11950</name>
</gene>
<dbReference type="PROSITE" id="PS50930">
    <property type="entry name" value="HTH_LYTTR"/>
    <property type="match status" value="1"/>
</dbReference>
<evidence type="ECO:0000313" key="4">
    <source>
        <dbReference type="EMBL" id="MDO5970520.1"/>
    </source>
</evidence>
<keyword evidence="5" id="KW-1185">Reference proteome</keyword>
<dbReference type="SUPFAM" id="SSF52172">
    <property type="entry name" value="CheY-like"/>
    <property type="match status" value="1"/>
</dbReference>